<dbReference type="GO" id="GO:0032543">
    <property type="term" value="P:mitochondrial translation"/>
    <property type="evidence" value="ECO:0007669"/>
    <property type="project" value="InterPro"/>
</dbReference>
<dbReference type="GO" id="GO:0045454">
    <property type="term" value="P:cell redox homeostasis"/>
    <property type="evidence" value="ECO:0007669"/>
    <property type="project" value="EnsemblFungi"/>
</dbReference>
<comment type="similarity">
    <text evidence="2">Belongs to the mitochondrion-specific ribosomal protein mL43 family.</text>
</comment>
<keyword evidence="3 8" id="KW-0689">Ribosomal protein</keyword>
<sequence>MTVAAIKQVAKACNGAGAFILQCKSIELCYCDRYGSSRGQKTFISHWLPTFAKENPQIEFIVLNRPGHHPILRGRYINGREKVICVRNMTAREIQTKAELLRNASGMKLKRFDTHVESKNASVRGIWSPFHVTQENRHIV</sequence>
<dbReference type="PANTHER" id="PTHR21396:SF2">
    <property type="entry name" value="LARGE RIBOSOMAL SUBUNIT PROTEIN ML43"/>
    <property type="match status" value="1"/>
</dbReference>
<evidence type="ECO:0000256" key="2">
    <source>
        <dbReference type="ARBA" id="ARBA00006073"/>
    </source>
</evidence>
<reference evidence="8 9" key="1">
    <citation type="submission" date="2016-04" db="EMBL/GenBank/DDBJ databases">
        <title>Evolutionary innovation and constraint leading to complex multicellularity in the Ascomycota.</title>
        <authorList>
            <person name="Cisse O."/>
            <person name="Nguyen A."/>
            <person name="Hewitt D.A."/>
            <person name="Jedd G."/>
            <person name="Stajich J.E."/>
        </authorList>
    </citation>
    <scope>NUCLEOTIDE SEQUENCE [LARGE SCALE GENOMIC DNA]</scope>
    <source>
        <strain evidence="8 9">DAH-3</strain>
    </source>
</reference>
<evidence type="ECO:0000256" key="6">
    <source>
        <dbReference type="ARBA" id="ARBA00035188"/>
    </source>
</evidence>
<comment type="caution">
    <text evidence="8">The sequence shown here is derived from an EMBL/GenBank/DDBJ whole genome shotgun (WGS) entry which is preliminary data.</text>
</comment>
<evidence type="ECO:0000313" key="8">
    <source>
        <dbReference type="EMBL" id="OLL23146.1"/>
    </source>
</evidence>
<dbReference type="InterPro" id="IPR007741">
    <property type="entry name" value="Ribosomal_mL43/mS25/NADH_DH"/>
</dbReference>
<name>A0A1U7LKF9_NEOID</name>
<accession>A0A1U7LKF9</accession>
<dbReference type="Gene3D" id="3.40.30.10">
    <property type="entry name" value="Glutaredoxin"/>
    <property type="match status" value="1"/>
</dbReference>
<dbReference type="PANTHER" id="PTHR21396">
    <property type="entry name" value="39S RIBOSOMAL PROTEIN L43"/>
    <property type="match status" value="1"/>
</dbReference>
<dbReference type="SUPFAM" id="SSF52833">
    <property type="entry name" value="Thioredoxin-like"/>
    <property type="match status" value="1"/>
</dbReference>
<evidence type="ECO:0000256" key="5">
    <source>
        <dbReference type="ARBA" id="ARBA00023274"/>
    </source>
</evidence>
<dbReference type="Pfam" id="PF05047">
    <property type="entry name" value="L51_S25_CI-B8"/>
    <property type="match status" value="1"/>
</dbReference>
<dbReference type="AlphaFoldDB" id="A0A1U7LKF9"/>
<dbReference type="GO" id="GO:0003735">
    <property type="term" value="F:structural constituent of ribosome"/>
    <property type="evidence" value="ECO:0007669"/>
    <property type="project" value="EnsemblFungi"/>
</dbReference>
<keyword evidence="5" id="KW-0687">Ribonucleoprotein</keyword>
<evidence type="ECO:0000256" key="1">
    <source>
        <dbReference type="ARBA" id="ARBA00004173"/>
    </source>
</evidence>
<dbReference type="OrthoDB" id="88at2759"/>
<dbReference type="Proteomes" id="UP000186594">
    <property type="component" value="Unassembled WGS sequence"/>
</dbReference>
<keyword evidence="9" id="KW-1185">Reference proteome</keyword>
<comment type="subcellular location">
    <subcellularLocation>
        <location evidence="1">Mitochondrion</location>
    </subcellularLocation>
</comment>
<dbReference type="GO" id="GO:0005762">
    <property type="term" value="C:mitochondrial large ribosomal subunit"/>
    <property type="evidence" value="ECO:0007669"/>
    <property type="project" value="EnsemblFungi"/>
</dbReference>
<organism evidence="8 9">
    <name type="scientific">Neolecta irregularis (strain DAH-3)</name>
    <dbReference type="NCBI Taxonomy" id="1198029"/>
    <lineage>
        <taxon>Eukaryota</taxon>
        <taxon>Fungi</taxon>
        <taxon>Dikarya</taxon>
        <taxon>Ascomycota</taxon>
        <taxon>Taphrinomycotina</taxon>
        <taxon>Neolectales</taxon>
        <taxon>Neolectaceae</taxon>
        <taxon>Neolecta</taxon>
    </lineage>
</organism>
<evidence type="ECO:0000256" key="4">
    <source>
        <dbReference type="ARBA" id="ARBA00023128"/>
    </source>
</evidence>
<dbReference type="SMART" id="SM00916">
    <property type="entry name" value="L51_S25_CI-B8"/>
    <property type="match status" value="1"/>
</dbReference>
<gene>
    <name evidence="8" type="ORF">NEOLI_000570</name>
</gene>
<dbReference type="OMA" id="ISKWIDL"/>
<dbReference type="InterPro" id="IPR036249">
    <property type="entry name" value="Thioredoxin-like_sf"/>
</dbReference>
<evidence type="ECO:0000313" key="9">
    <source>
        <dbReference type="Proteomes" id="UP000186594"/>
    </source>
</evidence>
<feature type="domain" description="Ribosomal protein/NADH dehydrogenase" evidence="7">
    <location>
        <begin position="32"/>
        <end position="105"/>
    </location>
</feature>
<protein>
    <recommendedName>
        <fullName evidence="6">Large ribosomal subunit protein mL43</fullName>
    </recommendedName>
</protein>
<proteinExistence type="inferred from homology"/>
<keyword evidence="4" id="KW-0496">Mitochondrion</keyword>
<dbReference type="EMBL" id="LXFE01002252">
    <property type="protein sequence ID" value="OLL23146.1"/>
    <property type="molecule type" value="Genomic_DNA"/>
</dbReference>
<dbReference type="InterPro" id="IPR039927">
    <property type="entry name" value="Ribosomal_mL43"/>
</dbReference>
<evidence type="ECO:0000259" key="7">
    <source>
        <dbReference type="SMART" id="SM00916"/>
    </source>
</evidence>
<evidence type="ECO:0000256" key="3">
    <source>
        <dbReference type="ARBA" id="ARBA00022980"/>
    </source>
</evidence>
<dbReference type="STRING" id="1198029.A0A1U7LKF9"/>